<comment type="caution">
    <text evidence="3">The sequence shown here is derived from an EMBL/GenBank/DDBJ whole genome shotgun (WGS) entry which is preliminary data.</text>
</comment>
<dbReference type="SUPFAM" id="SSF53098">
    <property type="entry name" value="Ribonuclease H-like"/>
    <property type="match status" value="1"/>
</dbReference>
<proteinExistence type="predicted"/>
<reference evidence="3 4" key="1">
    <citation type="journal article" date="2024" name="Plant Biotechnol. J.">
        <title>Dendrobium thyrsiflorum genome and its molecular insights into genes involved in important horticultural traits.</title>
        <authorList>
            <person name="Chen B."/>
            <person name="Wang J.Y."/>
            <person name="Zheng P.J."/>
            <person name="Li K.L."/>
            <person name="Liang Y.M."/>
            <person name="Chen X.F."/>
            <person name="Zhang C."/>
            <person name="Zhao X."/>
            <person name="He X."/>
            <person name="Zhang G.Q."/>
            <person name="Liu Z.J."/>
            <person name="Xu Q."/>
        </authorList>
    </citation>
    <scope>NUCLEOTIDE SEQUENCE [LARGE SCALE GENOMIC DNA]</scope>
    <source>
        <strain evidence="3">GZMU011</strain>
    </source>
</reference>
<dbReference type="InterPro" id="IPR002156">
    <property type="entry name" value="RNaseH_domain"/>
</dbReference>
<dbReference type="Proteomes" id="UP001552299">
    <property type="component" value="Unassembled WGS sequence"/>
</dbReference>
<dbReference type="Pfam" id="PF00078">
    <property type="entry name" value="RVT_1"/>
    <property type="match status" value="1"/>
</dbReference>
<evidence type="ECO:0000256" key="1">
    <source>
        <dbReference type="SAM" id="Phobius"/>
    </source>
</evidence>
<dbReference type="Gene3D" id="3.30.420.10">
    <property type="entry name" value="Ribonuclease H-like superfamily/Ribonuclease H"/>
    <property type="match status" value="1"/>
</dbReference>
<dbReference type="InterPro" id="IPR012337">
    <property type="entry name" value="RNaseH-like_sf"/>
</dbReference>
<keyword evidence="1" id="KW-1133">Transmembrane helix</keyword>
<dbReference type="Pfam" id="PF13966">
    <property type="entry name" value="zf-RVT"/>
    <property type="match status" value="1"/>
</dbReference>
<dbReference type="InterPro" id="IPR044730">
    <property type="entry name" value="RNase_H-like_dom_plant"/>
</dbReference>
<organism evidence="3 4">
    <name type="scientific">Dendrobium thyrsiflorum</name>
    <name type="common">Pinecone-like raceme dendrobium</name>
    <name type="synonym">Orchid</name>
    <dbReference type="NCBI Taxonomy" id="117978"/>
    <lineage>
        <taxon>Eukaryota</taxon>
        <taxon>Viridiplantae</taxon>
        <taxon>Streptophyta</taxon>
        <taxon>Embryophyta</taxon>
        <taxon>Tracheophyta</taxon>
        <taxon>Spermatophyta</taxon>
        <taxon>Magnoliopsida</taxon>
        <taxon>Liliopsida</taxon>
        <taxon>Asparagales</taxon>
        <taxon>Orchidaceae</taxon>
        <taxon>Epidendroideae</taxon>
        <taxon>Malaxideae</taxon>
        <taxon>Dendrobiinae</taxon>
        <taxon>Dendrobium</taxon>
    </lineage>
</organism>
<dbReference type="CDD" id="cd06222">
    <property type="entry name" value="RNase_H_like"/>
    <property type="match status" value="1"/>
</dbReference>
<evidence type="ECO:0000313" key="4">
    <source>
        <dbReference type="Proteomes" id="UP001552299"/>
    </source>
</evidence>
<dbReference type="AlphaFoldDB" id="A0ABD0UX88"/>
<protein>
    <recommendedName>
        <fullName evidence="2">Reverse transcriptase domain-containing protein</fullName>
    </recommendedName>
</protein>
<feature type="transmembrane region" description="Helical" evidence="1">
    <location>
        <begin position="73"/>
        <end position="95"/>
    </location>
</feature>
<evidence type="ECO:0000313" key="3">
    <source>
        <dbReference type="EMBL" id="KAL0915072.1"/>
    </source>
</evidence>
<evidence type="ECO:0000259" key="2">
    <source>
        <dbReference type="PROSITE" id="PS50878"/>
    </source>
</evidence>
<dbReference type="PROSITE" id="PS50878">
    <property type="entry name" value="RT_POL"/>
    <property type="match status" value="1"/>
</dbReference>
<keyword evidence="4" id="KW-1185">Reference proteome</keyword>
<name>A0ABD0UX88_DENTH</name>
<sequence length="843" mass="96735">MVQINPSDINTKNLIDAKINLFKLQEQVEIFWRQKSASKHLLEGDNNTKKIELKTTSIKFAWMMGPSLKMNKGLLILLLIILPNYSIGPYFSILVNGKSKGFFKASHGIRQGDPMSPAIFIIAAEYLSRGLSFLFAYHNDLYFKTAGGFPISHLSFADDIIIFSNGSIKLLKLFIRFLNIYEGITGLKFNKDKCSFITPISVKNDRINAIKNITGFRHGTLPIKYLGIPLYKGRKKYFLFDELIKSINSKLNLWEFNFLSFGGRLILIKSVLCSLPIYIFQCLQPPKSIINKIEKIFNKFFWKGNGSNSKINWASWNKCCGVHEEGGLGCKTLRDIAQAFSFKLWFMFRKNNNLWAQFMNAKYCKGKHPTTIIFKSGDSQIWKRLCNIRQEAEQYINWGLGKADIYFWQDKWVGNYSIDQLLNTSSIDKSKVNEFILNNSWNLTKLADILPTSIVNIISLIPIDLNVDDCIMSNMNCRGFFQIKDAWNIFRNRKPYQKVCNMIWHKSIPTTIATFLWRIMHNYIPTHDILQKRGFVLTSKCQCCSSAEDMNHVFTTGPIAIKVWMYFENIFNVNFYYANIPIKDLLELWFIPSRGHVINLVSSLVVWYIWMARNNSIHNNIGMNADIIIRNIIDKVFKIFSVNLLKHKNFKGYCHITKAFGIHLISNDTTCIPIIVCWNKPPVNFVKLNTDGSVKDNGWGCGGIIRDSNGNNIIAFATPLEKCSVILAELSAIFHGLKLCAALGLMNIWIEVDALYMLYCLKDKGKKVCNPEIFYMLREVNQLLSSVNFKISHIFREGNCCADWFANKGCSLNNFTVYNYNSLPAAIKGMICLDKLALPYVRT</sequence>
<dbReference type="InterPro" id="IPR026960">
    <property type="entry name" value="RVT-Znf"/>
</dbReference>
<gene>
    <name evidence="3" type="ORF">M5K25_015473</name>
</gene>
<dbReference type="PANTHER" id="PTHR33116:SF80">
    <property type="entry name" value="REVERSE TRANSCRIPTASE ZINC-BINDING DOMAIN-CONTAINING PROTEIN"/>
    <property type="match status" value="1"/>
</dbReference>
<dbReference type="Pfam" id="PF13456">
    <property type="entry name" value="RVT_3"/>
    <property type="match status" value="1"/>
</dbReference>
<keyword evidence="1" id="KW-0472">Membrane</keyword>
<feature type="domain" description="Reverse transcriptase" evidence="2">
    <location>
        <begin position="1"/>
        <end position="230"/>
    </location>
</feature>
<keyword evidence="1" id="KW-0812">Transmembrane</keyword>
<dbReference type="PANTHER" id="PTHR33116">
    <property type="entry name" value="REVERSE TRANSCRIPTASE ZINC-BINDING DOMAIN-CONTAINING PROTEIN-RELATED-RELATED"/>
    <property type="match status" value="1"/>
</dbReference>
<accession>A0ABD0UX88</accession>
<dbReference type="InterPro" id="IPR036397">
    <property type="entry name" value="RNaseH_sf"/>
</dbReference>
<dbReference type="InterPro" id="IPR000477">
    <property type="entry name" value="RT_dom"/>
</dbReference>
<dbReference type="EMBL" id="JANQDX010000012">
    <property type="protein sequence ID" value="KAL0915072.1"/>
    <property type="molecule type" value="Genomic_DNA"/>
</dbReference>